<dbReference type="PROSITE" id="PS52019">
    <property type="entry name" value="PKS_MFAS_DH"/>
    <property type="match status" value="1"/>
</dbReference>
<evidence type="ECO:0000256" key="4">
    <source>
        <dbReference type="ARBA" id="ARBA00022679"/>
    </source>
</evidence>
<dbReference type="PANTHER" id="PTHR43775">
    <property type="entry name" value="FATTY ACID SYNTHASE"/>
    <property type="match status" value="1"/>
</dbReference>
<dbReference type="InterPro" id="IPR016039">
    <property type="entry name" value="Thiolase-like"/>
</dbReference>
<reference evidence="12" key="1">
    <citation type="submission" date="2020-03" db="EMBL/GenBank/DDBJ databases">
        <title>Draft Genome Sequence of Cylindrodendrum hubeiense.</title>
        <authorList>
            <person name="Buettner E."/>
            <person name="Kellner H."/>
        </authorList>
    </citation>
    <scope>NUCLEOTIDE SEQUENCE</scope>
    <source>
        <strain evidence="12">IHI 201604</strain>
    </source>
</reference>
<keyword evidence="1" id="KW-0596">Phosphopantetheine</keyword>
<dbReference type="InterPro" id="IPR049900">
    <property type="entry name" value="PKS_mFAS_DH"/>
</dbReference>
<dbReference type="Pfam" id="PF16197">
    <property type="entry name" value="KAsynt_C_assoc"/>
    <property type="match status" value="1"/>
</dbReference>
<keyword evidence="13" id="KW-1185">Reference proteome</keyword>
<evidence type="ECO:0000259" key="11">
    <source>
        <dbReference type="PROSITE" id="PS52019"/>
    </source>
</evidence>
<dbReference type="Pfam" id="PF00109">
    <property type="entry name" value="ketoacyl-synt"/>
    <property type="match status" value="1"/>
</dbReference>
<sequence length="2073" mass="228553">MPPKQGPASPIAIIGMGLRLPGGISTPEDFWSLLVDKKDGRCRVPSDRYNVDAFHGDKTHRQNVATDYGYFLNTNIKAFDTSFFSVRRAEVDVTDPQLRLLLEVVWECMENAGQIKLQGSKTGVFVGVFGEDWHNMLHKDSQMPHTYRVLSAGDYALSNVLSYEYDLKGPSMTIRTACSSSLSSLHLACQALYNGDCETAIVAGSSVIIDPTMTLDMSEQGVLSPTGSCKTFDASADGFARGEAVNAILLKPLEDAIRDGDPVRAVIRSTAINSDGKTSHIGSPSSEAQVSMIRRAYEVAGIDDLSQTPFIECHGTGTVRGDPIEAAAVAEVFGDGGIYIGSVKPNVGHGEGAAALTSIIKAVLALENKTIPPNINFSNPNPKIPFEKYNLKVPIEPTAWPKDRHARISVSAFGFGGANGHVIIDSAASFGIRQPVRRLVGEAVDQLQSECTETSDQSSDETSEYTPDKTPDDTSVEYSEEPLNKPFPRLIPISASNEKSLTMRVEDLRQYMETRPGSIDDIAYTLGVRRAHLPRRTFCIAQDKVVCPLDFSPIQKSQTSTGQDAQIAYVFTGQGAQWAGMGESLVSGSPSFLKDIQEMDHALQQLPEPPQWTIEELLCSRDDTAKDWISQAVFAQPLCTAIQVAVVNFLKNCGIVPSAVVGHSSGEIAAAYTAGALTMTEAIVCAYLRGLATKRLTRTGKMAAVGMGSEIVLPYLVEGAQVACENSPESVTISGDPDAIQQTLESINDKDPDVFTRELRVNVAYHSHHMYDIGPVYEKMLIPHLSPKEMHHPFYSTVFGKATSPKMRLGPAYWRSNLESSVLFQASVQHLLDELPNATTILEIGPHSALQGPLRQCFQARGSKDALKYIPTILRDKDPAVSILSTLGQLYAQGYNVDFSFINPMASLLTDLPNYPWDHDKDFWKESRISHAWRFRKHSHHELLGSRCLEAAETEPMWRNVLYHYDVPWLADHKVGTNIVFPCAGYIAMMGEAIRQVTDTAAYVLQRLMVKSALVFTDTDTIEFITTMRPLRLSGLTNSSSWYEISISAYNGTSWAECCVAQGKAGEKEGSHQPVTEMITPHVRKVPKSYFYDRMLYIGLVYGPRFQGLNDISTHTDEKIAVGSLRNDMTEHEARYAVHPTTLDCCFQLGIAAECKGIARNLDTLALPIDIEHVTVYPGGPDLLAEANLCSTKKTASVLAIDEANNRLVVKIENGRCIPFETGDYQSTKNALHAARIEWLPDIDFLDANDLIKRNGNSTDTIIALEKIATAGILQALDVFQSLSIVAPGHLAKYASWLRNEKGVFARGERKEVVPEAEEWIPMSIESRQCLLDSLLENVDALGDPIASGVGRTLHKVAQHDNIKGIFMGEINPVQLLLEDNGLRDFYDCCSDYVSADEFLSLCAHSQPNLNVLEIGAGTGAMTAQVLKSLVSKDGARMYSQYVFTDISSGFFGPAKDRFGGWGAIEYKVLDIEKDPSEQGFELGSFDLIVASNVIHATASLHHSLTNVRSLLRPGGRLYLQELAAPVTWRSISFVTGLFPGWWLGDSDGRNESPCVSTKRWDEELRSAGFSGADTAILDHDPPHTGYTHIISTNSVKTSEDKSVIFLYNKNKHEFGLRLAGALEQEGFLVQWKKLGDADQHIEGQDVVSTIDLEDPYLHEISKQDYTTFMEYLSNLKHGVLWLTRPSQIGCTDPRYGMGIGLMRTIRIELGVDFWTVELQALDLATVAKTAAICQKFRNRPRLDSKLDAEYSVHSDTVRIGRYHWIPTSRELESHLGTHDPKQMMIGQYGLIDSLHWVQQESVDLRADEVEMEVRCVGLNFRDIMVIMGIVHDEKDSLGAEATGVVTRVGSDVHHLKVGDRVFTFFDGLFATRKVISARYVVPIADKFSFEEAATMPLVYATAIHAIIDLGQLEKGQSILIHSAAGGVGQAAINVSQMLGAEIYVTVGSEEKVQYLMEHHGIPRERIFLSRNDSFLAGIMKATGGRGVDLVLNSLSGDLLHASWQCVARSGKMMEIGKRDILERGRLALDMFQHNRVFFGIDLKELAQENPERMHSLVKRHTAFVLGNHLKPI</sequence>
<dbReference type="GO" id="GO:1901336">
    <property type="term" value="P:lactone biosynthetic process"/>
    <property type="evidence" value="ECO:0007669"/>
    <property type="project" value="UniProtKB-ARBA"/>
</dbReference>
<dbReference type="InterPro" id="IPR014043">
    <property type="entry name" value="Acyl_transferase_dom"/>
</dbReference>
<feature type="domain" description="Ketosynthase family 3 (KS3)" evidence="10">
    <location>
        <begin position="8"/>
        <end position="426"/>
    </location>
</feature>
<keyword evidence="6" id="KW-0511">Multifunctional enzyme</keyword>
<dbReference type="Gene3D" id="3.30.70.3290">
    <property type="match status" value="1"/>
</dbReference>
<accession>A0A9P5HI41</accession>
<dbReference type="Pfam" id="PF14765">
    <property type="entry name" value="PS-DH"/>
    <property type="match status" value="1"/>
</dbReference>
<dbReference type="Pfam" id="PF00698">
    <property type="entry name" value="Acyl_transf_1"/>
    <property type="match status" value="1"/>
</dbReference>
<dbReference type="InterPro" id="IPR013217">
    <property type="entry name" value="Methyltransf_12"/>
</dbReference>
<dbReference type="CDD" id="cd05195">
    <property type="entry name" value="enoyl_red"/>
    <property type="match status" value="1"/>
</dbReference>
<dbReference type="Proteomes" id="UP000722485">
    <property type="component" value="Unassembled WGS sequence"/>
</dbReference>
<dbReference type="InterPro" id="IPR049552">
    <property type="entry name" value="PKS_DH_N"/>
</dbReference>
<comment type="caution">
    <text evidence="12">The sequence shown here is derived from an EMBL/GenBank/DDBJ whole genome shotgun (WGS) entry which is preliminary data.</text>
</comment>
<dbReference type="InterPro" id="IPR001227">
    <property type="entry name" value="Ac_transferase_dom_sf"/>
</dbReference>
<dbReference type="InterPro" id="IPR016035">
    <property type="entry name" value="Acyl_Trfase/lysoPLipase"/>
</dbReference>
<dbReference type="GO" id="GO:0004312">
    <property type="term" value="F:fatty acid synthase activity"/>
    <property type="evidence" value="ECO:0007669"/>
    <property type="project" value="TreeGrafter"/>
</dbReference>
<name>A0A9P5HI41_9HYPO</name>
<dbReference type="Gene3D" id="3.90.180.10">
    <property type="entry name" value="Medium-chain alcohol dehydrogenases, catalytic domain"/>
    <property type="match status" value="1"/>
</dbReference>
<dbReference type="InterPro" id="IPR056501">
    <property type="entry name" value="NAD-bd_HRPKS_sdrA"/>
</dbReference>
<dbReference type="SMART" id="SM00827">
    <property type="entry name" value="PKS_AT"/>
    <property type="match status" value="1"/>
</dbReference>
<dbReference type="Pfam" id="PF02801">
    <property type="entry name" value="Ketoacyl-synt_C"/>
    <property type="match status" value="1"/>
</dbReference>
<dbReference type="InterPro" id="IPR013154">
    <property type="entry name" value="ADH-like_N"/>
</dbReference>
<dbReference type="SUPFAM" id="SSF53901">
    <property type="entry name" value="Thiolase-like"/>
    <property type="match status" value="1"/>
</dbReference>
<dbReference type="GO" id="GO:0032259">
    <property type="term" value="P:methylation"/>
    <property type="evidence" value="ECO:0007669"/>
    <property type="project" value="UniProtKB-KW"/>
</dbReference>
<dbReference type="Gene3D" id="3.40.50.150">
    <property type="entry name" value="Vaccinia Virus protein VP39"/>
    <property type="match status" value="1"/>
</dbReference>
<dbReference type="EMBL" id="JAANBB010000040">
    <property type="protein sequence ID" value="KAF7553842.1"/>
    <property type="molecule type" value="Genomic_DNA"/>
</dbReference>
<dbReference type="SMART" id="SM00829">
    <property type="entry name" value="PKS_ER"/>
    <property type="match status" value="1"/>
</dbReference>
<keyword evidence="5" id="KW-0560">Oxidoreductase</keyword>
<gene>
    <name evidence="12" type="ORF">G7Z17_g3332</name>
</gene>
<dbReference type="InterPro" id="IPR020807">
    <property type="entry name" value="PKS_DH"/>
</dbReference>
<evidence type="ECO:0000256" key="2">
    <source>
        <dbReference type="ARBA" id="ARBA00022553"/>
    </source>
</evidence>
<dbReference type="SUPFAM" id="SSF51735">
    <property type="entry name" value="NAD(P)-binding Rossmann-fold domains"/>
    <property type="match status" value="1"/>
</dbReference>
<dbReference type="CDD" id="cd02440">
    <property type="entry name" value="AdoMet_MTases"/>
    <property type="match status" value="1"/>
</dbReference>
<dbReference type="GO" id="GO:0016491">
    <property type="term" value="F:oxidoreductase activity"/>
    <property type="evidence" value="ECO:0007669"/>
    <property type="project" value="UniProtKB-KW"/>
</dbReference>
<dbReference type="OrthoDB" id="5129394at2759"/>
<organism evidence="12 13">
    <name type="scientific">Cylindrodendrum hubeiense</name>
    <dbReference type="NCBI Taxonomy" id="595255"/>
    <lineage>
        <taxon>Eukaryota</taxon>
        <taxon>Fungi</taxon>
        <taxon>Dikarya</taxon>
        <taxon>Ascomycota</taxon>
        <taxon>Pezizomycotina</taxon>
        <taxon>Sordariomycetes</taxon>
        <taxon>Hypocreomycetidae</taxon>
        <taxon>Hypocreales</taxon>
        <taxon>Nectriaceae</taxon>
        <taxon>Cylindrodendrum</taxon>
    </lineage>
</organism>
<dbReference type="Pfam" id="PF21089">
    <property type="entry name" value="PKS_DH_N"/>
    <property type="match status" value="1"/>
</dbReference>
<dbReference type="GO" id="GO:0008168">
    <property type="term" value="F:methyltransferase activity"/>
    <property type="evidence" value="ECO:0007669"/>
    <property type="project" value="UniProtKB-KW"/>
</dbReference>
<feature type="region of interest" description="Disordered" evidence="9">
    <location>
        <begin position="447"/>
        <end position="481"/>
    </location>
</feature>
<dbReference type="Pfam" id="PF08242">
    <property type="entry name" value="Methyltransf_12"/>
    <property type="match status" value="1"/>
</dbReference>
<evidence type="ECO:0000259" key="10">
    <source>
        <dbReference type="PROSITE" id="PS52004"/>
    </source>
</evidence>
<dbReference type="SUPFAM" id="SSF50129">
    <property type="entry name" value="GroES-like"/>
    <property type="match status" value="1"/>
</dbReference>
<proteinExistence type="predicted"/>
<evidence type="ECO:0000256" key="8">
    <source>
        <dbReference type="PROSITE-ProRule" id="PRU01363"/>
    </source>
</evidence>
<dbReference type="SUPFAM" id="SSF55048">
    <property type="entry name" value="Probable ACP-binding domain of malonyl-CoA ACP transacylase"/>
    <property type="match status" value="1"/>
</dbReference>
<evidence type="ECO:0008006" key="14">
    <source>
        <dbReference type="Google" id="ProtNLM"/>
    </source>
</evidence>
<keyword evidence="7" id="KW-0012">Acyltransferase</keyword>
<feature type="region of interest" description="N-terminal hotdog fold" evidence="8">
    <location>
        <begin position="941"/>
        <end position="1070"/>
    </location>
</feature>
<evidence type="ECO:0000313" key="12">
    <source>
        <dbReference type="EMBL" id="KAF7553842.1"/>
    </source>
</evidence>
<dbReference type="FunFam" id="3.40.50.720:FF:000209">
    <property type="entry name" value="Polyketide synthase Pks12"/>
    <property type="match status" value="1"/>
</dbReference>
<dbReference type="InterPro" id="IPR014031">
    <property type="entry name" value="Ketoacyl_synth_C"/>
</dbReference>
<dbReference type="InterPro" id="IPR042104">
    <property type="entry name" value="PKS_dehydratase_sf"/>
</dbReference>
<evidence type="ECO:0000256" key="7">
    <source>
        <dbReference type="ARBA" id="ARBA00023315"/>
    </source>
</evidence>
<dbReference type="SUPFAM" id="SSF52151">
    <property type="entry name" value="FabD/lysophospholipase-like"/>
    <property type="match status" value="1"/>
</dbReference>
<keyword evidence="2" id="KW-0597">Phosphoprotein</keyword>
<dbReference type="SUPFAM" id="SSF53335">
    <property type="entry name" value="S-adenosyl-L-methionine-dependent methyltransferases"/>
    <property type="match status" value="1"/>
</dbReference>
<protein>
    <recommendedName>
        <fullName evidence="14">Polyketide synthase</fullName>
    </recommendedName>
</protein>
<evidence type="ECO:0000256" key="9">
    <source>
        <dbReference type="SAM" id="MobiDB-lite"/>
    </source>
</evidence>
<dbReference type="SMART" id="SM00825">
    <property type="entry name" value="PKS_KS"/>
    <property type="match status" value="1"/>
</dbReference>
<evidence type="ECO:0000256" key="6">
    <source>
        <dbReference type="ARBA" id="ARBA00023268"/>
    </source>
</evidence>
<dbReference type="GO" id="GO:0044550">
    <property type="term" value="P:secondary metabolite biosynthetic process"/>
    <property type="evidence" value="ECO:0007669"/>
    <property type="project" value="UniProtKB-ARBA"/>
</dbReference>
<dbReference type="SMART" id="SM00826">
    <property type="entry name" value="PKS_DH"/>
    <property type="match status" value="1"/>
</dbReference>
<evidence type="ECO:0000313" key="13">
    <source>
        <dbReference type="Proteomes" id="UP000722485"/>
    </source>
</evidence>
<evidence type="ECO:0000256" key="5">
    <source>
        <dbReference type="ARBA" id="ARBA00023002"/>
    </source>
</evidence>
<evidence type="ECO:0000256" key="3">
    <source>
        <dbReference type="ARBA" id="ARBA00022603"/>
    </source>
</evidence>
<feature type="active site" description="Proton donor; for dehydratase activity" evidence="8">
    <location>
        <position position="1144"/>
    </location>
</feature>
<feature type="domain" description="PKS/mFAS DH" evidence="11">
    <location>
        <begin position="941"/>
        <end position="1226"/>
    </location>
</feature>
<dbReference type="Gene3D" id="3.10.129.110">
    <property type="entry name" value="Polyketide synthase dehydratase"/>
    <property type="match status" value="1"/>
</dbReference>
<dbReference type="InterPro" id="IPR049551">
    <property type="entry name" value="PKS_DH_C"/>
</dbReference>
<dbReference type="GO" id="GO:0006633">
    <property type="term" value="P:fatty acid biosynthetic process"/>
    <property type="evidence" value="ECO:0007669"/>
    <property type="project" value="TreeGrafter"/>
</dbReference>
<dbReference type="Gene3D" id="3.40.50.720">
    <property type="entry name" value="NAD(P)-binding Rossmann-like Domain"/>
    <property type="match status" value="1"/>
</dbReference>
<keyword evidence="3" id="KW-0489">Methyltransferase</keyword>
<dbReference type="PANTHER" id="PTHR43775:SF49">
    <property type="entry name" value="SYNTHASE, PUTATIVE (JCVI)-RELATED"/>
    <property type="match status" value="1"/>
</dbReference>
<dbReference type="InterPro" id="IPR029063">
    <property type="entry name" value="SAM-dependent_MTases_sf"/>
</dbReference>
<keyword evidence="4" id="KW-0808">Transferase</keyword>
<dbReference type="Pfam" id="PF08240">
    <property type="entry name" value="ADH_N"/>
    <property type="match status" value="1"/>
</dbReference>
<dbReference type="Gene3D" id="3.40.47.10">
    <property type="match status" value="1"/>
</dbReference>
<feature type="compositionally biased region" description="Low complexity" evidence="9">
    <location>
        <begin position="448"/>
        <end position="457"/>
    </location>
</feature>
<dbReference type="Pfam" id="PF23114">
    <property type="entry name" value="NAD-bd_HRPKS_sdrA"/>
    <property type="match status" value="1"/>
</dbReference>
<dbReference type="Pfam" id="PF00107">
    <property type="entry name" value="ADH_zinc_N"/>
    <property type="match status" value="1"/>
</dbReference>
<dbReference type="InterPro" id="IPR016036">
    <property type="entry name" value="Malonyl_transacylase_ACP-bd"/>
</dbReference>
<dbReference type="InterPro" id="IPR020841">
    <property type="entry name" value="PKS_Beta-ketoAc_synthase_dom"/>
</dbReference>
<feature type="active site" description="Proton acceptor; for dehydratase activity" evidence="8">
    <location>
        <position position="973"/>
    </location>
</feature>
<dbReference type="InterPro" id="IPR050091">
    <property type="entry name" value="PKS_NRPS_Biosynth_Enz"/>
</dbReference>
<dbReference type="InterPro" id="IPR036291">
    <property type="entry name" value="NAD(P)-bd_dom_sf"/>
</dbReference>
<dbReference type="InterPro" id="IPR013149">
    <property type="entry name" value="ADH-like_C"/>
</dbReference>
<dbReference type="PROSITE" id="PS52004">
    <property type="entry name" value="KS3_2"/>
    <property type="match status" value="1"/>
</dbReference>
<dbReference type="InterPro" id="IPR011032">
    <property type="entry name" value="GroES-like_sf"/>
</dbReference>
<evidence type="ECO:0000256" key="1">
    <source>
        <dbReference type="ARBA" id="ARBA00022450"/>
    </source>
</evidence>
<dbReference type="CDD" id="cd00833">
    <property type="entry name" value="PKS"/>
    <property type="match status" value="1"/>
</dbReference>
<dbReference type="InterPro" id="IPR020843">
    <property type="entry name" value="ER"/>
</dbReference>
<dbReference type="Gene3D" id="3.40.366.10">
    <property type="entry name" value="Malonyl-Coenzyme A Acyl Carrier Protein, domain 2"/>
    <property type="match status" value="1"/>
</dbReference>
<feature type="region of interest" description="C-terminal hotdog fold" evidence="8">
    <location>
        <begin position="1083"/>
        <end position="1226"/>
    </location>
</feature>
<dbReference type="InterPro" id="IPR014030">
    <property type="entry name" value="Ketoacyl_synth_N"/>
</dbReference>
<dbReference type="InterPro" id="IPR032821">
    <property type="entry name" value="PKS_assoc"/>
</dbReference>